<keyword evidence="1" id="KW-1133">Transmembrane helix</keyword>
<dbReference type="EMBL" id="MQUA01000013">
    <property type="protein sequence ID" value="PQB06937.1"/>
    <property type="molecule type" value="Genomic_DNA"/>
</dbReference>
<gene>
    <name evidence="2" type="ORF">BST83_07050</name>
</gene>
<organism evidence="2 3">
    <name type="scientific">Polaribacter filamentus</name>
    <dbReference type="NCBI Taxonomy" id="53483"/>
    <lineage>
        <taxon>Bacteria</taxon>
        <taxon>Pseudomonadati</taxon>
        <taxon>Bacteroidota</taxon>
        <taxon>Flavobacteriia</taxon>
        <taxon>Flavobacteriales</taxon>
        <taxon>Flavobacteriaceae</taxon>
    </lineage>
</organism>
<comment type="caution">
    <text evidence="2">The sequence shown here is derived from an EMBL/GenBank/DDBJ whole genome shotgun (WGS) entry which is preliminary data.</text>
</comment>
<dbReference type="Proteomes" id="UP000239522">
    <property type="component" value="Unassembled WGS sequence"/>
</dbReference>
<keyword evidence="1" id="KW-0812">Transmembrane</keyword>
<feature type="transmembrane region" description="Helical" evidence="1">
    <location>
        <begin position="72"/>
        <end position="89"/>
    </location>
</feature>
<evidence type="ECO:0000256" key="1">
    <source>
        <dbReference type="SAM" id="Phobius"/>
    </source>
</evidence>
<evidence type="ECO:0000313" key="2">
    <source>
        <dbReference type="EMBL" id="PQB06937.1"/>
    </source>
</evidence>
<feature type="transmembrane region" description="Helical" evidence="1">
    <location>
        <begin position="22"/>
        <end position="42"/>
    </location>
</feature>
<name>A0A2S7KWC6_9FLAO</name>
<keyword evidence="1" id="KW-0472">Membrane</keyword>
<reference evidence="2 3" key="1">
    <citation type="submission" date="2016-11" db="EMBL/GenBank/DDBJ databases">
        <title>Trade-off between light-utilization and light-protection in marine flavobacteria.</title>
        <authorList>
            <person name="Kumagai Y."/>
        </authorList>
    </citation>
    <scope>NUCLEOTIDE SEQUENCE [LARGE SCALE GENOMIC DNA]</scope>
    <source>
        <strain evidence="2 3">ATCC 700397</strain>
    </source>
</reference>
<sequence>MFSSLYETQLDKISRIDNLKNLILASNPISLILVFPAIFFLFKSNKIELYKPLAFSIMLSFLLLLFSKGKSYYFFPIILTILPFAGIFWEQKVIQNH</sequence>
<protein>
    <submittedName>
        <fullName evidence="2">Uncharacterized protein</fullName>
    </submittedName>
</protein>
<dbReference type="AlphaFoldDB" id="A0A2S7KWC6"/>
<accession>A0A2S7KWC6</accession>
<proteinExistence type="predicted"/>
<keyword evidence="3" id="KW-1185">Reference proteome</keyword>
<evidence type="ECO:0000313" key="3">
    <source>
        <dbReference type="Proteomes" id="UP000239522"/>
    </source>
</evidence>
<feature type="transmembrane region" description="Helical" evidence="1">
    <location>
        <begin position="49"/>
        <end position="66"/>
    </location>
</feature>